<dbReference type="RefSeq" id="WP_337698030.1">
    <property type="nucleotide sequence ID" value="NZ_JBBEGN010000023.1"/>
</dbReference>
<name>A0ABU8MY00_9PSEU</name>
<evidence type="ECO:0000256" key="1">
    <source>
        <dbReference type="SAM" id="Phobius"/>
    </source>
</evidence>
<sequence length="96" mass="9837">MDRADRKGPVARDAYRVRAVDRGADTLDFTGVGPGRAAHARPRSPLSTVARGLGVALVMFVLALLLVTGLEAVLGSPLSGGAAGHTTLGDVLHAPR</sequence>
<organism evidence="2 3">
    <name type="scientific">Actinomycetospora aurantiaca</name>
    <dbReference type="NCBI Taxonomy" id="3129233"/>
    <lineage>
        <taxon>Bacteria</taxon>
        <taxon>Bacillati</taxon>
        <taxon>Actinomycetota</taxon>
        <taxon>Actinomycetes</taxon>
        <taxon>Pseudonocardiales</taxon>
        <taxon>Pseudonocardiaceae</taxon>
        <taxon>Actinomycetospora</taxon>
    </lineage>
</organism>
<keyword evidence="1" id="KW-0472">Membrane</keyword>
<protein>
    <submittedName>
        <fullName evidence="2">Uncharacterized protein</fullName>
    </submittedName>
</protein>
<comment type="caution">
    <text evidence="2">The sequence shown here is derived from an EMBL/GenBank/DDBJ whole genome shotgun (WGS) entry which is preliminary data.</text>
</comment>
<keyword evidence="1" id="KW-1133">Transmembrane helix</keyword>
<dbReference type="EMBL" id="JBBEGN010000023">
    <property type="protein sequence ID" value="MEJ2871462.1"/>
    <property type="molecule type" value="Genomic_DNA"/>
</dbReference>
<accession>A0ABU8MY00</accession>
<reference evidence="2 3" key="1">
    <citation type="submission" date="2024-03" db="EMBL/GenBank/DDBJ databases">
        <title>Actinomycetospora sp. OC33-EN08, a novel actinomycete isolated from wild orchid (Aerides multiflora).</title>
        <authorList>
            <person name="Suriyachadkun C."/>
        </authorList>
    </citation>
    <scope>NUCLEOTIDE SEQUENCE [LARGE SCALE GENOMIC DNA]</scope>
    <source>
        <strain evidence="2 3">OC33-EN08</strain>
    </source>
</reference>
<keyword evidence="3" id="KW-1185">Reference proteome</keyword>
<keyword evidence="1" id="KW-0812">Transmembrane</keyword>
<proteinExistence type="predicted"/>
<feature type="transmembrane region" description="Helical" evidence="1">
    <location>
        <begin position="49"/>
        <end position="70"/>
    </location>
</feature>
<dbReference type="Proteomes" id="UP001385809">
    <property type="component" value="Unassembled WGS sequence"/>
</dbReference>
<evidence type="ECO:0000313" key="3">
    <source>
        <dbReference type="Proteomes" id="UP001385809"/>
    </source>
</evidence>
<evidence type="ECO:0000313" key="2">
    <source>
        <dbReference type="EMBL" id="MEJ2871462.1"/>
    </source>
</evidence>
<gene>
    <name evidence="2" type="ORF">WCD74_27130</name>
</gene>